<dbReference type="EMBL" id="JAGPNK010000020">
    <property type="protein sequence ID" value="KAH7305009.1"/>
    <property type="molecule type" value="Genomic_DNA"/>
</dbReference>
<dbReference type="AlphaFoldDB" id="A0A8K0WL72"/>
<accession>A0A8K0WL72</accession>
<keyword evidence="2" id="KW-1185">Reference proteome</keyword>
<reference evidence="1" key="1">
    <citation type="journal article" date="2021" name="Nat. Commun.">
        <title>Genetic determinants of endophytism in the Arabidopsis root mycobiome.</title>
        <authorList>
            <person name="Mesny F."/>
            <person name="Miyauchi S."/>
            <person name="Thiergart T."/>
            <person name="Pickel B."/>
            <person name="Atanasova L."/>
            <person name="Karlsson M."/>
            <person name="Huettel B."/>
            <person name="Barry K.W."/>
            <person name="Haridas S."/>
            <person name="Chen C."/>
            <person name="Bauer D."/>
            <person name="Andreopoulos W."/>
            <person name="Pangilinan J."/>
            <person name="LaButti K."/>
            <person name="Riley R."/>
            <person name="Lipzen A."/>
            <person name="Clum A."/>
            <person name="Drula E."/>
            <person name="Henrissat B."/>
            <person name="Kohler A."/>
            <person name="Grigoriev I.V."/>
            <person name="Martin F.M."/>
            <person name="Hacquard S."/>
        </authorList>
    </citation>
    <scope>NUCLEOTIDE SEQUENCE</scope>
    <source>
        <strain evidence="1">MPI-CAGE-CH-0235</strain>
    </source>
</reference>
<dbReference type="Proteomes" id="UP000813444">
    <property type="component" value="Unassembled WGS sequence"/>
</dbReference>
<dbReference type="OrthoDB" id="5123959at2759"/>
<sequence length="628" mass="72176">MELIEGDVQPSHEKNKGLICFPLGNNFCVFCRFPIWPDEKVAAIVGDWASSRWNTYTLGFQYPHVDEAKSDHSPIVLYQRNRTSTLASPCRRPACNKVHPAEEEMVIYHIDCFHVISNEEKLSTQEVWNMGLWTRTLPRPQYHDSSCEDINFLDNLPVDADSTAYHLSVLPRELRVFIARYSNHERYWMPLRALYRRRLFRRMVPDNAPVKAFPLPTMAAWTRGGQPSRGTPPSDSTRFRLRLDGFGASQFELIDRLHQEDGDSLKAKWFALEKIDDFLDATVLIKGKSMRIISSKQIHVWQDPSPPSGSFSWNEKWRVPSLARSVPLAGLTGITAFCHNGRCYWIQPHYANDKDRDATPPVQEYVRPSERKTFTPIYYPLADGEFIDSICVRFMDHHNRPQCSHTLILRTNIERVLRLGDYIHPSNTGVTLAQVATTTPSHLILPYHDLSVPDANFAAICTDPDPSDDFSFRIPWDWATQFPMPSQDGSHYFTTAPMSGVCQTRVFYRPRPQPRWPRDRQCTGVILYYESGAMEALGSCYGWEDSELMERPKSVFVRRVDASDPENRSIEVQFSTVPAEVEEAKDGVVDGWRRLVLDGDPDIVWWATDEGPVDIMKFDRDSSSWYVS</sequence>
<name>A0A8K0WL72_9HYPO</name>
<protein>
    <submittedName>
        <fullName evidence="1">Uncharacterized protein</fullName>
    </submittedName>
</protein>
<evidence type="ECO:0000313" key="2">
    <source>
        <dbReference type="Proteomes" id="UP000813444"/>
    </source>
</evidence>
<gene>
    <name evidence="1" type="ORF">B0I35DRAFT_147283</name>
</gene>
<comment type="caution">
    <text evidence="1">The sequence shown here is derived from an EMBL/GenBank/DDBJ whole genome shotgun (WGS) entry which is preliminary data.</text>
</comment>
<evidence type="ECO:0000313" key="1">
    <source>
        <dbReference type="EMBL" id="KAH7305009.1"/>
    </source>
</evidence>
<proteinExistence type="predicted"/>
<organism evidence="1 2">
    <name type="scientific">Stachybotrys elegans</name>
    <dbReference type="NCBI Taxonomy" id="80388"/>
    <lineage>
        <taxon>Eukaryota</taxon>
        <taxon>Fungi</taxon>
        <taxon>Dikarya</taxon>
        <taxon>Ascomycota</taxon>
        <taxon>Pezizomycotina</taxon>
        <taxon>Sordariomycetes</taxon>
        <taxon>Hypocreomycetidae</taxon>
        <taxon>Hypocreales</taxon>
        <taxon>Stachybotryaceae</taxon>
        <taxon>Stachybotrys</taxon>
    </lineage>
</organism>